<dbReference type="Proteomes" id="UP000499080">
    <property type="component" value="Unassembled WGS sequence"/>
</dbReference>
<proteinExistence type="predicted"/>
<name>A0A4Y2BA27_ARAVE</name>
<feature type="non-terminal residue" evidence="1">
    <location>
        <position position="37"/>
    </location>
</feature>
<protein>
    <submittedName>
        <fullName evidence="1">Uncharacterized protein</fullName>
    </submittedName>
</protein>
<accession>A0A4Y2BA27</accession>
<keyword evidence="2" id="KW-1185">Reference proteome</keyword>
<gene>
    <name evidence="1" type="ORF">AVEN_86569_1</name>
</gene>
<evidence type="ECO:0000313" key="2">
    <source>
        <dbReference type="Proteomes" id="UP000499080"/>
    </source>
</evidence>
<reference evidence="1 2" key="1">
    <citation type="journal article" date="2019" name="Sci. Rep.">
        <title>Orb-weaving spider Araneus ventricosus genome elucidates the spidroin gene catalogue.</title>
        <authorList>
            <person name="Kono N."/>
            <person name="Nakamura H."/>
            <person name="Ohtoshi R."/>
            <person name="Moran D.A.P."/>
            <person name="Shinohara A."/>
            <person name="Yoshida Y."/>
            <person name="Fujiwara M."/>
            <person name="Mori M."/>
            <person name="Tomita M."/>
            <person name="Arakawa K."/>
        </authorList>
    </citation>
    <scope>NUCLEOTIDE SEQUENCE [LARGE SCALE GENOMIC DNA]</scope>
</reference>
<dbReference type="EMBL" id="BGPR01082678">
    <property type="protein sequence ID" value="GBL88136.1"/>
    <property type="molecule type" value="Genomic_DNA"/>
</dbReference>
<dbReference type="AlphaFoldDB" id="A0A4Y2BA27"/>
<sequence length="37" mass="4326">MSDNGRRYELHEAVFENDLMRVAAALRMHDVAQKDVH</sequence>
<comment type="caution">
    <text evidence="1">The sequence shown here is derived from an EMBL/GenBank/DDBJ whole genome shotgun (WGS) entry which is preliminary data.</text>
</comment>
<evidence type="ECO:0000313" key="1">
    <source>
        <dbReference type="EMBL" id="GBL88136.1"/>
    </source>
</evidence>
<organism evidence="1 2">
    <name type="scientific">Araneus ventricosus</name>
    <name type="common">Orbweaver spider</name>
    <name type="synonym">Epeira ventricosa</name>
    <dbReference type="NCBI Taxonomy" id="182803"/>
    <lineage>
        <taxon>Eukaryota</taxon>
        <taxon>Metazoa</taxon>
        <taxon>Ecdysozoa</taxon>
        <taxon>Arthropoda</taxon>
        <taxon>Chelicerata</taxon>
        <taxon>Arachnida</taxon>
        <taxon>Araneae</taxon>
        <taxon>Araneomorphae</taxon>
        <taxon>Entelegynae</taxon>
        <taxon>Araneoidea</taxon>
        <taxon>Araneidae</taxon>
        <taxon>Araneus</taxon>
    </lineage>
</organism>